<evidence type="ECO:0000256" key="3">
    <source>
        <dbReference type="ARBA" id="ARBA00023274"/>
    </source>
</evidence>
<dbReference type="GO" id="GO:1990904">
    <property type="term" value="C:ribonucleoprotein complex"/>
    <property type="evidence" value="ECO:0007669"/>
    <property type="project" value="UniProtKB-KW"/>
</dbReference>
<reference evidence="4" key="1">
    <citation type="journal article" date="2019" name="PeerJ">
        <title>The inflated mitochondrial genomes of siphonous green algae reflect processes driving expansion of noncoding DNA and proliferation of introns.</title>
        <authorList>
            <person name="Repetti S.I."/>
            <person name="Jackson C.J."/>
            <person name="Judd L.M."/>
            <person name="Wick R.R."/>
            <person name="Holt K.E."/>
            <person name="Verbruggen H."/>
        </authorList>
    </citation>
    <scope>NUCLEOTIDE SEQUENCE</scope>
    <source>
        <strain evidence="4">SAG6.99</strain>
    </source>
</reference>
<dbReference type="AlphaFoldDB" id="A0A650BXF0"/>
<dbReference type="GO" id="GO:0005840">
    <property type="term" value="C:ribosome"/>
    <property type="evidence" value="ECO:0007669"/>
    <property type="project" value="UniProtKB-KW"/>
</dbReference>
<dbReference type="Gene3D" id="3.90.930.12">
    <property type="entry name" value="Ribosomal protein L6, alpha-beta domain"/>
    <property type="match status" value="2"/>
</dbReference>
<keyword evidence="2 4" id="KW-0689">Ribosomal protein</keyword>
<dbReference type="InterPro" id="IPR019906">
    <property type="entry name" value="Ribosomal_uL6_bac-type"/>
</dbReference>
<dbReference type="SUPFAM" id="SSF56053">
    <property type="entry name" value="Ribosomal protein L6"/>
    <property type="match status" value="2"/>
</dbReference>
<dbReference type="InterPro" id="IPR036789">
    <property type="entry name" value="Ribosomal_uL6-like_a/b-dom_sf"/>
</dbReference>
<dbReference type="GeneID" id="42903415"/>
<organism evidence="4">
    <name type="scientific">Ostreobium quekettii</name>
    <dbReference type="NCBI Taxonomy" id="121088"/>
    <lineage>
        <taxon>Eukaryota</taxon>
        <taxon>Viridiplantae</taxon>
        <taxon>Chlorophyta</taxon>
        <taxon>core chlorophytes</taxon>
        <taxon>Ulvophyceae</taxon>
        <taxon>TCBD clade</taxon>
        <taxon>Bryopsidales</taxon>
        <taxon>Ostreobineae</taxon>
        <taxon>Ostreobiaceae</taxon>
        <taxon>Ostreobium</taxon>
    </lineage>
</organism>
<dbReference type="GO" id="GO:0019843">
    <property type="term" value="F:rRNA binding"/>
    <property type="evidence" value="ECO:0007669"/>
    <property type="project" value="InterPro"/>
</dbReference>
<evidence type="ECO:0000313" key="4">
    <source>
        <dbReference type="EMBL" id="QGQ62016.1"/>
    </source>
</evidence>
<keyword evidence="3" id="KW-0687">Ribonucleoprotein</keyword>
<accession>A0A650BXF0</accession>
<protein>
    <submittedName>
        <fullName evidence="4">Ribosomal protein L6</fullName>
    </submittedName>
</protein>
<keyword evidence="4" id="KW-0496">Mitochondrion</keyword>
<dbReference type="EMBL" id="MN514984">
    <property type="protein sequence ID" value="QGQ62016.1"/>
    <property type="molecule type" value="Genomic_DNA"/>
</dbReference>
<evidence type="ECO:0000256" key="2">
    <source>
        <dbReference type="ARBA" id="ARBA00022980"/>
    </source>
</evidence>
<evidence type="ECO:0000256" key="1">
    <source>
        <dbReference type="ARBA" id="ARBA00009356"/>
    </source>
</evidence>
<proteinExistence type="inferred from homology"/>
<gene>
    <name evidence="4" type="primary">rpl6</name>
</gene>
<comment type="similarity">
    <text evidence="1">Belongs to the universal ribosomal protein uL6 family.</text>
</comment>
<dbReference type="InterPro" id="IPR000702">
    <property type="entry name" value="Ribosomal_uL6-like"/>
</dbReference>
<name>A0A650BXF0_9CHLO</name>
<sequence>MVFTTEIQLPNNVQVTKQSNFVMFHGPLGINKISLNKIDTKGIGAIQIKKRQANRDLGRIIVYSPSKCFCGLVSTIIKNKIQGVSRGFLIYIRLIGTGFRVTKQLRTFQGKGPLDILNFKIGYNHETIFKLPMTSNFQCRAQEPYGNGSSLEKLDPLIKIGEPCGVPASSLQSDASRRRCSAPARAFCLQPTLICLYGIEKNQVTQMAAKIRQISPPSTYTTKGLFIVKSP</sequence>
<dbReference type="PANTHER" id="PTHR11655">
    <property type="entry name" value="60S/50S RIBOSOMAL PROTEIN L6/L9"/>
    <property type="match status" value="1"/>
</dbReference>
<dbReference type="PRINTS" id="PR00059">
    <property type="entry name" value="RIBOSOMALL6"/>
</dbReference>
<dbReference type="PANTHER" id="PTHR11655:SF14">
    <property type="entry name" value="LARGE RIBOSOMAL SUBUNIT PROTEIN UL6M"/>
    <property type="match status" value="1"/>
</dbReference>
<dbReference type="GO" id="GO:0006412">
    <property type="term" value="P:translation"/>
    <property type="evidence" value="ECO:0007669"/>
    <property type="project" value="InterPro"/>
</dbReference>
<dbReference type="RefSeq" id="YP_009720804.1">
    <property type="nucleotide sequence ID" value="NC_045361.1"/>
</dbReference>
<dbReference type="GO" id="GO:0003735">
    <property type="term" value="F:structural constituent of ribosome"/>
    <property type="evidence" value="ECO:0007669"/>
    <property type="project" value="InterPro"/>
</dbReference>
<geneLocation type="mitochondrion" evidence="4"/>